<dbReference type="HAMAP" id="MF_00834">
    <property type="entry name" value="BioA"/>
    <property type="match status" value="1"/>
</dbReference>
<organism evidence="14 15">
    <name type="scientific">Algisphaera agarilytica</name>
    <dbReference type="NCBI Taxonomy" id="1385975"/>
    <lineage>
        <taxon>Bacteria</taxon>
        <taxon>Pseudomonadati</taxon>
        <taxon>Planctomycetota</taxon>
        <taxon>Phycisphaerae</taxon>
        <taxon>Phycisphaerales</taxon>
        <taxon>Phycisphaeraceae</taxon>
        <taxon>Algisphaera</taxon>
    </lineage>
</organism>
<dbReference type="InterPro" id="IPR015421">
    <property type="entry name" value="PyrdxlP-dep_Trfase_major"/>
</dbReference>
<dbReference type="PANTHER" id="PTHR42684:SF17">
    <property type="entry name" value="ADENOSYLMETHIONINE-8-AMINO-7-OXONONANOATE AMINOTRANSFERASE"/>
    <property type="match status" value="1"/>
</dbReference>
<feature type="binding site" evidence="13">
    <location>
        <position position="350"/>
    </location>
    <ligand>
        <name>substrate</name>
    </ligand>
</feature>
<feature type="binding site" evidence="13">
    <location>
        <begin position="127"/>
        <end position="128"/>
    </location>
    <ligand>
        <name>pyridoxal 5'-phosphate</name>
        <dbReference type="ChEBI" id="CHEBI:597326"/>
    </ligand>
</feature>
<dbReference type="GO" id="GO:0030170">
    <property type="term" value="F:pyridoxal phosphate binding"/>
    <property type="evidence" value="ECO:0007669"/>
    <property type="project" value="UniProtKB-UniRule"/>
</dbReference>
<evidence type="ECO:0000256" key="10">
    <source>
        <dbReference type="ARBA" id="ARBA00022898"/>
    </source>
</evidence>
<name>A0A7X0H722_9BACT</name>
<dbReference type="GO" id="GO:0004015">
    <property type="term" value="F:adenosylmethionine-8-amino-7-oxononanoate transaminase activity"/>
    <property type="evidence" value="ECO:0007669"/>
    <property type="project" value="UniProtKB-UniRule"/>
</dbReference>
<keyword evidence="5 13" id="KW-0963">Cytoplasm</keyword>
<feature type="site" description="Participates in the substrate recognition with KAPA and in a stacking interaction with the adenine ring of SAM" evidence="13">
    <location>
        <position position="23"/>
    </location>
</feature>
<comment type="similarity">
    <text evidence="12 13">Belongs to the class-III pyridoxal-phosphate-dependent aminotransferase family. BioA subfamily.</text>
</comment>
<feature type="binding site" evidence="13">
    <location>
        <position position="458"/>
    </location>
    <ligand>
        <name>substrate</name>
    </ligand>
</feature>
<dbReference type="GO" id="GO:0009102">
    <property type="term" value="P:biotin biosynthetic process"/>
    <property type="evidence" value="ECO:0007669"/>
    <property type="project" value="UniProtKB-UniRule"/>
</dbReference>
<evidence type="ECO:0000256" key="2">
    <source>
        <dbReference type="ARBA" id="ARBA00004496"/>
    </source>
</evidence>
<evidence type="ECO:0000256" key="8">
    <source>
        <dbReference type="ARBA" id="ARBA00022691"/>
    </source>
</evidence>
<comment type="caution">
    <text evidence="14">The sequence shown here is derived from an EMBL/GenBank/DDBJ whole genome shotgun (WGS) entry which is preliminary data.</text>
</comment>
<evidence type="ECO:0000256" key="3">
    <source>
        <dbReference type="ARBA" id="ARBA00005063"/>
    </source>
</evidence>
<dbReference type="SUPFAM" id="SSF53383">
    <property type="entry name" value="PLP-dependent transferases"/>
    <property type="match status" value="1"/>
</dbReference>
<dbReference type="PANTHER" id="PTHR42684">
    <property type="entry name" value="ADENOSYLMETHIONINE-8-AMINO-7-OXONONANOATE AMINOTRANSFERASE"/>
    <property type="match status" value="1"/>
</dbReference>
<evidence type="ECO:0000256" key="1">
    <source>
        <dbReference type="ARBA" id="ARBA00001933"/>
    </source>
</evidence>
<dbReference type="RefSeq" id="WP_184676625.1">
    <property type="nucleotide sequence ID" value="NZ_JACHGY010000001.1"/>
</dbReference>
<gene>
    <name evidence="13" type="primary">bioA</name>
    <name evidence="14" type="ORF">HNQ40_000830</name>
</gene>
<evidence type="ECO:0000256" key="6">
    <source>
        <dbReference type="ARBA" id="ARBA00022576"/>
    </source>
</evidence>
<dbReference type="FunFam" id="3.40.640.10:FF:000078">
    <property type="entry name" value="Adenosylmethionine-8-amino-7-oxononanoate aminotransferase"/>
    <property type="match status" value="1"/>
</dbReference>
<keyword evidence="15" id="KW-1185">Reference proteome</keyword>
<dbReference type="InterPro" id="IPR005815">
    <property type="entry name" value="BioA"/>
</dbReference>
<evidence type="ECO:0000256" key="9">
    <source>
        <dbReference type="ARBA" id="ARBA00022756"/>
    </source>
</evidence>
<dbReference type="InterPro" id="IPR015424">
    <property type="entry name" value="PyrdxlP-dep_Trfase"/>
</dbReference>
<feature type="binding site" evidence="13">
    <location>
        <position position="315"/>
    </location>
    <ligand>
        <name>substrate</name>
    </ligand>
</feature>
<dbReference type="Gene3D" id="3.40.640.10">
    <property type="entry name" value="Type I PLP-dependent aspartate aminotransferase-like (Major domain)"/>
    <property type="match status" value="1"/>
</dbReference>
<evidence type="ECO:0000256" key="4">
    <source>
        <dbReference type="ARBA" id="ARBA00011738"/>
    </source>
</evidence>
<keyword evidence="6 13" id="KW-0032">Aminotransferase</keyword>
<dbReference type="GO" id="GO:0005737">
    <property type="term" value="C:cytoplasm"/>
    <property type="evidence" value="ECO:0007669"/>
    <property type="project" value="UniProtKB-SubCell"/>
</dbReference>
<dbReference type="CDD" id="cd00610">
    <property type="entry name" value="OAT_like"/>
    <property type="match status" value="1"/>
</dbReference>
<dbReference type="InterPro" id="IPR049704">
    <property type="entry name" value="Aminotrans_3_PPA_site"/>
</dbReference>
<dbReference type="AlphaFoldDB" id="A0A7X0H722"/>
<protein>
    <recommendedName>
        <fullName evidence="13">Adenosylmethionine-8-amino-7-oxononanoate aminotransferase</fullName>
        <ecNumber evidence="13">2.6.1.62</ecNumber>
    </recommendedName>
    <alternativeName>
        <fullName evidence="13">7,8-diamino-pelargonic acid aminotransferase</fullName>
        <shortName evidence="13">DAPA AT</shortName>
        <shortName evidence="13">DAPA aminotransferase</shortName>
    </alternativeName>
    <alternativeName>
        <fullName evidence="13">7,8-diaminononanoate synthase</fullName>
        <shortName evidence="13">DANS</shortName>
    </alternativeName>
    <alternativeName>
        <fullName evidence="13">Diaminopelargonic acid synthase</fullName>
    </alternativeName>
</protein>
<comment type="caution">
    <text evidence="13">Lacks conserved residue(s) required for the propagation of feature annotation.</text>
</comment>
<comment type="subcellular location">
    <subcellularLocation>
        <location evidence="2 13">Cytoplasm</location>
    </subcellularLocation>
</comment>
<evidence type="ECO:0000256" key="5">
    <source>
        <dbReference type="ARBA" id="ARBA00022490"/>
    </source>
</evidence>
<comment type="cofactor">
    <cofactor evidence="1 13">
        <name>pyridoxal 5'-phosphate</name>
        <dbReference type="ChEBI" id="CHEBI:597326"/>
    </cofactor>
</comment>
<dbReference type="InterPro" id="IPR005814">
    <property type="entry name" value="Aminotrans_3"/>
</dbReference>
<feature type="modified residue" description="N6-(pyridoxal phosphate)lysine" evidence="13">
    <location>
        <position position="315"/>
    </location>
</feature>
<keyword evidence="8 13" id="KW-0949">S-adenosyl-L-methionine</keyword>
<dbReference type="NCBIfam" id="TIGR00508">
    <property type="entry name" value="bioA"/>
    <property type="match status" value="1"/>
</dbReference>
<dbReference type="Pfam" id="PF00202">
    <property type="entry name" value="Aminotran_3"/>
    <property type="match status" value="1"/>
</dbReference>
<accession>A0A7X0H722</accession>
<evidence type="ECO:0000256" key="11">
    <source>
        <dbReference type="ARBA" id="ARBA00048449"/>
    </source>
</evidence>
<dbReference type="EC" id="2.6.1.62" evidence="13"/>
<dbReference type="EMBL" id="JACHGY010000001">
    <property type="protein sequence ID" value="MBB6429024.1"/>
    <property type="molecule type" value="Genomic_DNA"/>
</dbReference>
<feature type="binding site" evidence="13">
    <location>
        <position position="286"/>
    </location>
    <ligand>
        <name>pyridoxal 5'-phosphate</name>
        <dbReference type="ChEBI" id="CHEBI:597326"/>
    </ligand>
</feature>
<evidence type="ECO:0000313" key="15">
    <source>
        <dbReference type="Proteomes" id="UP000541810"/>
    </source>
</evidence>
<reference evidence="14 15" key="1">
    <citation type="submission" date="2020-08" db="EMBL/GenBank/DDBJ databases">
        <title>Genomic Encyclopedia of Type Strains, Phase IV (KMG-IV): sequencing the most valuable type-strain genomes for metagenomic binning, comparative biology and taxonomic classification.</title>
        <authorList>
            <person name="Goeker M."/>
        </authorList>
    </citation>
    <scope>NUCLEOTIDE SEQUENCE [LARGE SCALE GENOMIC DNA]</scope>
    <source>
        <strain evidence="14 15">DSM 103725</strain>
    </source>
</reference>
<dbReference type="UniPathway" id="UPA00078">
    <property type="reaction ID" value="UER00160"/>
</dbReference>
<feature type="binding site" evidence="13">
    <location>
        <position position="160"/>
    </location>
    <ligand>
        <name>substrate</name>
    </ligand>
</feature>
<dbReference type="Gene3D" id="3.90.1150.10">
    <property type="entry name" value="Aspartate Aminotransferase, domain 1"/>
    <property type="match status" value="1"/>
</dbReference>
<comment type="function">
    <text evidence="13">Catalyzes the transfer of the alpha-amino group from S-adenosyl-L-methionine (SAM) to 7-keto-8-aminopelargonic acid (KAPA) to form 7,8-diaminopelargonic acid (DAPA). It is the only aminotransferase known to utilize SAM as an amino donor.</text>
</comment>
<evidence type="ECO:0000256" key="13">
    <source>
        <dbReference type="HAMAP-Rule" id="MF_00834"/>
    </source>
</evidence>
<keyword evidence="9 13" id="KW-0093">Biotin biosynthesis</keyword>
<dbReference type="Proteomes" id="UP000541810">
    <property type="component" value="Unassembled WGS sequence"/>
</dbReference>
<sequence length="497" mass="54248">MPDPNPPQPSLAQLDHDHVWHPFTPMRQWCEKPPLVIEEGDGPYLTDTDGNRYIDGVSSLWCNVHGHRVPELDQAIRDQLDKIAHTTLLGLASPPSIELANRLVDLTASKLNPQTSPLNKVFYTDAGATAVEVAFKMAVGHWHHRGQPQKTRFIGLEGAYHGDTVGSMSVGYSDLFHRAFQSMVFPVDWFPAPDALRPPHGFKAVGRGCDNVEHAWPSEDPGLSEALMDYCLGKLEDLLKAQADQTAAIVIEPVMQGAAGMVCQPPGFVGRVAALAKQYDVLLIADEVAVGFGRTGKMFACEHDGVSPDILCLAKGLTAGYLPLAVTMTTDAIYDAFTGEPDEKKTLYHGHTYTGNPLACAVALASLDLFEQPPGESVCSDLIEHINVSAELIRERLEPLRGCPHVRDIRQRGIMVGIELGPNAHLDAAADQPEAFDFSKPQGHRFCDAMRRHGIIIRPLGNILVLMPIPATPHDVINRLVDTVVQELMRQAPLPTA</sequence>
<dbReference type="InterPro" id="IPR015422">
    <property type="entry name" value="PyrdxlP-dep_Trfase_small"/>
</dbReference>
<keyword evidence="10 13" id="KW-0663">Pyridoxal phosphate</keyword>
<keyword evidence="7 13" id="KW-0808">Transferase</keyword>
<comment type="pathway">
    <text evidence="3 13">Cofactor biosynthesis; biotin biosynthesis; 7,8-diaminononanoate from 8-amino-7-oxononanoate (SAM route): step 1/1.</text>
</comment>
<feature type="binding site" evidence="13">
    <location>
        <begin position="351"/>
        <end position="352"/>
    </location>
    <ligand>
        <name>pyridoxal 5'-phosphate</name>
        <dbReference type="ChEBI" id="CHEBI:597326"/>
    </ligand>
</feature>
<dbReference type="PROSITE" id="PS00600">
    <property type="entry name" value="AA_TRANSFER_CLASS_3"/>
    <property type="match status" value="1"/>
</dbReference>
<proteinExistence type="inferred from homology"/>
<comment type="catalytic activity">
    <reaction evidence="11 13">
        <text>(8S)-8-amino-7-oxononanoate + S-adenosyl-L-methionine = S-adenosyl-4-methylsulfanyl-2-oxobutanoate + (7R,8S)-7,8-diammoniononanoate</text>
        <dbReference type="Rhea" id="RHEA:16861"/>
        <dbReference type="ChEBI" id="CHEBI:16490"/>
        <dbReference type="ChEBI" id="CHEBI:59789"/>
        <dbReference type="ChEBI" id="CHEBI:149468"/>
        <dbReference type="ChEBI" id="CHEBI:149469"/>
        <dbReference type="EC" id="2.6.1.62"/>
    </reaction>
</comment>
<evidence type="ECO:0000256" key="7">
    <source>
        <dbReference type="ARBA" id="ARBA00022679"/>
    </source>
</evidence>
<comment type="subunit">
    <text evidence="4 13">Homodimer.</text>
</comment>
<evidence type="ECO:0000313" key="14">
    <source>
        <dbReference type="EMBL" id="MBB6429024.1"/>
    </source>
</evidence>
<evidence type="ECO:0000256" key="12">
    <source>
        <dbReference type="ARBA" id="ARBA00060970"/>
    </source>
</evidence>